<name>A0A6C0F593_9ZZZZ</name>
<evidence type="ECO:0000256" key="1">
    <source>
        <dbReference type="SAM" id="MobiDB-lite"/>
    </source>
</evidence>
<dbReference type="AlphaFoldDB" id="A0A6C0F593"/>
<proteinExistence type="predicted"/>
<feature type="compositionally biased region" description="Basic residues" evidence="1">
    <location>
        <begin position="1"/>
        <end position="15"/>
    </location>
</feature>
<organism evidence="2">
    <name type="scientific">viral metagenome</name>
    <dbReference type="NCBI Taxonomy" id="1070528"/>
    <lineage>
        <taxon>unclassified sequences</taxon>
        <taxon>metagenomes</taxon>
        <taxon>organismal metagenomes</taxon>
    </lineage>
</organism>
<dbReference type="EMBL" id="MN738741">
    <property type="protein sequence ID" value="QHT36342.1"/>
    <property type="molecule type" value="Genomic_DNA"/>
</dbReference>
<sequence>MTKSARRMRQRASRRLQRDIRYRRSNKRRPGKVATYKQGRVKKTTYGKDAKGESLAKQGIHPNKKSEKVVRGAKNQKRPSASYYYNVLKKPVGSKIYYRPKKSGKQVLHVLQVRDNGVPYWKAQK</sequence>
<accession>A0A6C0F593</accession>
<feature type="region of interest" description="Disordered" evidence="1">
    <location>
        <begin position="1"/>
        <end position="34"/>
    </location>
</feature>
<evidence type="ECO:0000313" key="2">
    <source>
        <dbReference type="EMBL" id="QHT36342.1"/>
    </source>
</evidence>
<protein>
    <submittedName>
        <fullName evidence="2">Uncharacterized protein</fullName>
    </submittedName>
</protein>
<reference evidence="2" key="1">
    <citation type="journal article" date="2020" name="Nature">
        <title>Giant virus diversity and host interactions through global metagenomics.</title>
        <authorList>
            <person name="Schulz F."/>
            <person name="Roux S."/>
            <person name="Paez-Espino D."/>
            <person name="Jungbluth S."/>
            <person name="Walsh D.A."/>
            <person name="Denef V.J."/>
            <person name="McMahon K.D."/>
            <person name="Konstantinidis K.T."/>
            <person name="Eloe-Fadrosh E.A."/>
            <person name="Kyrpides N.C."/>
            <person name="Woyke T."/>
        </authorList>
    </citation>
    <scope>NUCLEOTIDE SEQUENCE</scope>
    <source>
        <strain evidence="2">GVMAG-S-ERX555931-87</strain>
    </source>
</reference>